<dbReference type="EMBL" id="JBHSNO010000011">
    <property type="protein sequence ID" value="MFC5590864.1"/>
    <property type="molecule type" value="Genomic_DNA"/>
</dbReference>
<keyword evidence="1" id="KW-1133">Transmembrane helix</keyword>
<gene>
    <name evidence="2" type="ORF">ACFPRA_18445</name>
</gene>
<comment type="caution">
    <text evidence="2">The sequence shown here is derived from an EMBL/GenBank/DDBJ whole genome shotgun (WGS) entry which is preliminary data.</text>
</comment>
<evidence type="ECO:0000256" key="1">
    <source>
        <dbReference type="SAM" id="Phobius"/>
    </source>
</evidence>
<protein>
    <recommendedName>
        <fullName evidence="4">DUF4179 domain-containing protein</fullName>
    </recommendedName>
</protein>
<keyword evidence="3" id="KW-1185">Reference proteome</keyword>
<feature type="transmembrane region" description="Helical" evidence="1">
    <location>
        <begin position="42"/>
        <end position="62"/>
    </location>
</feature>
<keyword evidence="1" id="KW-0472">Membrane</keyword>
<organism evidence="2 3">
    <name type="scientific">Sporosarcina soli</name>
    <dbReference type="NCBI Taxonomy" id="334736"/>
    <lineage>
        <taxon>Bacteria</taxon>
        <taxon>Bacillati</taxon>
        <taxon>Bacillota</taxon>
        <taxon>Bacilli</taxon>
        <taxon>Bacillales</taxon>
        <taxon>Caryophanaceae</taxon>
        <taxon>Sporosarcina</taxon>
    </lineage>
</organism>
<sequence length="299" mass="34486">MTEMEKLRETLKDLPKYSLDEEQKDRINRALRKETKSKKQMLIIKPFFVVALLCATLFVLALTSGRDGWLNDLKLSFQPRVELNAQNAVIFKNEDYDVVGIDEKIGILMSNEHFIAEDARRGSKLMLYFWGDPSLLIGKQYRVEAKNTYNSTLTLSEGILSTPLRSEDAHTLTSFPPFPIEGKWQLSFFVEDQLFDEFTMNILPPLPKTEHYTLIDSPMEMNVSEEVETYIESSLGSEKEIKVELLNEMGMIVFEDTFVREGDAADSHRLYLFSGKIMFPEKGNWTLLINGEKTRPFKN</sequence>
<dbReference type="Gene3D" id="2.60.40.3830">
    <property type="match status" value="1"/>
</dbReference>
<name>A0ABW0TR39_9BACL</name>
<dbReference type="RefSeq" id="WP_381437942.1">
    <property type="nucleotide sequence ID" value="NZ_JBHSNO010000011.1"/>
</dbReference>
<evidence type="ECO:0000313" key="2">
    <source>
        <dbReference type="EMBL" id="MFC5590864.1"/>
    </source>
</evidence>
<proteinExistence type="predicted"/>
<evidence type="ECO:0008006" key="4">
    <source>
        <dbReference type="Google" id="ProtNLM"/>
    </source>
</evidence>
<evidence type="ECO:0000313" key="3">
    <source>
        <dbReference type="Proteomes" id="UP001596109"/>
    </source>
</evidence>
<accession>A0ABW0TR39</accession>
<dbReference type="Proteomes" id="UP001596109">
    <property type="component" value="Unassembled WGS sequence"/>
</dbReference>
<keyword evidence="1" id="KW-0812">Transmembrane</keyword>
<reference evidence="3" key="1">
    <citation type="journal article" date="2019" name="Int. J. Syst. Evol. Microbiol.">
        <title>The Global Catalogue of Microorganisms (GCM) 10K type strain sequencing project: providing services to taxonomists for standard genome sequencing and annotation.</title>
        <authorList>
            <consortium name="The Broad Institute Genomics Platform"/>
            <consortium name="The Broad Institute Genome Sequencing Center for Infectious Disease"/>
            <person name="Wu L."/>
            <person name="Ma J."/>
        </authorList>
    </citation>
    <scope>NUCLEOTIDE SEQUENCE [LARGE SCALE GENOMIC DNA]</scope>
    <source>
        <strain evidence="3">CGMCC 4.1434</strain>
    </source>
</reference>